<sequence length="241" mass="26393">PQYEYRNMSFLARRLASAEGSYFLQESKRAVVRISKNQNKTSVATDQDLASVDVGSSADVLPEVLRHNLPSKIFHGSSEIPASSSFGASMWTLKPDSQSNGSAVAPVNVLNPLRGYVSLPPVTFGPKRWKVPNSENTPVASTANDLRQDKYAPNDTEKLKAAAAGLSRIGSAFAIATALIFGGFALMSSLLASKFEVHNMRDIRYKGKELLRPKVDTFRDQLNPLRSWVENVSGKWRYGSG</sequence>
<feature type="non-terminal residue" evidence="2">
    <location>
        <position position="1"/>
    </location>
</feature>
<keyword evidence="1" id="KW-1133">Transmembrane helix</keyword>
<proteinExistence type="predicted"/>
<dbReference type="OrthoDB" id="1928683at2759"/>
<name>S8DI87_9LAMI</name>
<keyword evidence="1" id="KW-0812">Transmembrane</keyword>
<dbReference type="PANTHER" id="PTHR36704:SF1">
    <property type="entry name" value="OS06G0239700 PROTEIN"/>
    <property type="match status" value="1"/>
</dbReference>
<dbReference type="EMBL" id="AUSU01008618">
    <property type="protein sequence ID" value="EPS59127.1"/>
    <property type="molecule type" value="Genomic_DNA"/>
</dbReference>
<dbReference type="PANTHER" id="PTHR36704">
    <property type="entry name" value="PROTEIN, PUTATIVE-RELATED"/>
    <property type="match status" value="1"/>
</dbReference>
<accession>S8DI87</accession>
<evidence type="ECO:0000313" key="2">
    <source>
        <dbReference type="EMBL" id="EPS59127.1"/>
    </source>
</evidence>
<organism evidence="2 3">
    <name type="scientific">Genlisea aurea</name>
    <dbReference type="NCBI Taxonomy" id="192259"/>
    <lineage>
        <taxon>Eukaryota</taxon>
        <taxon>Viridiplantae</taxon>
        <taxon>Streptophyta</taxon>
        <taxon>Embryophyta</taxon>
        <taxon>Tracheophyta</taxon>
        <taxon>Spermatophyta</taxon>
        <taxon>Magnoliopsida</taxon>
        <taxon>eudicotyledons</taxon>
        <taxon>Gunneridae</taxon>
        <taxon>Pentapetalae</taxon>
        <taxon>asterids</taxon>
        <taxon>lamiids</taxon>
        <taxon>Lamiales</taxon>
        <taxon>Lentibulariaceae</taxon>
        <taxon>Genlisea</taxon>
    </lineage>
</organism>
<comment type="caution">
    <text evidence="2">The sequence shown here is derived from an EMBL/GenBank/DDBJ whole genome shotgun (WGS) entry which is preliminary data.</text>
</comment>
<gene>
    <name evidence="2" type="ORF">M569_15683</name>
</gene>
<keyword evidence="3" id="KW-1185">Reference proteome</keyword>
<feature type="non-terminal residue" evidence="2">
    <location>
        <position position="241"/>
    </location>
</feature>
<dbReference type="AlphaFoldDB" id="S8DI87"/>
<evidence type="ECO:0000313" key="3">
    <source>
        <dbReference type="Proteomes" id="UP000015453"/>
    </source>
</evidence>
<reference evidence="2 3" key="1">
    <citation type="journal article" date="2013" name="BMC Genomics">
        <title>The miniature genome of a carnivorous plant Genlisea aurea contains a low number of genes and short non-coding sequences.</title>
        <authorList>
            <person name="Leushkin E.V."/>
            <person name="Sutormin R.A."/>
            <person name="Nabieva E.R."/>
            <person name="Penin A.A."/>
            <person name="Kondrashov A.S."/>
            <person name="Logacheva M.D."/>
        </authorList>
    </citation>
    <scope>NUCLEOTIDE SEQUENCE [LARGE SCALE GENOMIC DNA]</scope>
</reference>
<feature type="transmembrane region" description="Helical" evidence="1">
    <location>
        <begin position="169"/>
        <end position="192"/>
    </location>
</feature>
<protein>
    <submittedName>
        <fullName evidence="2">Uncharacterized protein</fullName>
    </submittedName>
</protein>
<keyword evidence="1" id="KW-0472">Membrane</keyword>
<dbReference type="Proteomes" id="UP000015453">
    <property type="component" value="Unassembled WGS sequence"/>
</dbReference>
<evidence type="ECO:0000256" key="1">
    <source>
        <dbReference type="SAM" id="Phobius"/>
    </source>
</evidence>